<proteinExistence type="predicted"/>
<accession>A0A381RSE7</accession>
<dbReference type="EMBL" id="UINC01002095">
    <property type="protein sequence ID" value="SUZ92847.1"/>
    <property type="molecule type" value="Genomic_DNA"/>
</dbReference>
<dbReference type="AlphaFoldDB" id="A0A381RSE7"/>
<evidence type="ECO:0008006" key="2">
    <source>
        <dbReference type="Google" id="ProtNLM"/>
    </source>
</evidence>
<dbReference type="Pfam" id="PF11164">
    <property type="entry name" value="DUF2948"/>
    <property type="match status" value="1"/>
</dbReference>
<dbReference type="InterPro" id="IPR021335">
    <property type="entry name" value="DUF2948"/>
</dbReference>
<reference evidence="1" key="1">
    <citation type="submission" date="2018-05" db="EMBL/GenBank/DDBJ databases">
        <authorList>
            <person name="Lanie J.A."/>
            <person name="Ng W.-L."/>
            <person name="Kazmierczak K.M."/>
            <person name="Andrzejewski T.M."/>
            <person name="Davidsen T.M."/>
            <person name="Wayne K.J."/>
            <person name="Tettelin H."/>
            <person name="Glass J.I."/>
            <person name="Rusch D."/>
            <person name="Podicherti R."/>
            <person name="Tsui H.-C.T."/>
            <person name="Winkler M.E."/>
        </authorList>
    </citation>
    <scope>NUCLEOTIDE SEQUENCE</scope>
</reference>
<gene>
    <name evidence="1" type="ORF">METZ01_LOCUS45701</name>
</gene>
<protein>
    <recommendedName>
        <fullName evidence="2">DUF2948 domain-containing protein</fullName>
    </recommendedName>
</protein>
<name>A0A381RSE7_9ZZZZ</name>
<organism evidence="1">
    <name type="scientific">marine metagenome</name>
    <dbReference type="NCBI Taxonomy" id="408172"/>
    <lineage>
        <taxon>unclassified sequences</taxon>
        <taxon>metagenomes</taxon>
        <taxon>ecological metagenomes</taxon>
    </lineage>
</organism>
<sequence>MSGGLKLKAFDEESLIILSSLTQDSIIKINELGYDNSAKRFAVLMNRYCHEKEGAKRIRSAIHFDYINKVKTKSIDLDTKDETLSLLAIRFESENKPSGSIILEFSGNKAINLETENIEAFLTDVGDPWEVKNKPDHDKEKNA</sequence>
<evidence type="ECO:0000313" key="1">
    <source>
        <dbReference type="EMBL" id="SUZ92847.1"/>
    </source>
</evidence>